<evidence type="ECO:0000313" key="2">
    <source>
        <dbReference type="Proteomes" id="UP000326396"/>
    </source>
</evidence>
<reference evidence="1 2" key="1">
    <citation type="submission" date="2019-05" db="EMBL/GenBank/DDBJ databases">
        <title>Mikania micrantha, genome provides insights into the molecular mechanism of rapid growth.</title>
        <authorList>
            <person name="Liu B."/>
        </authorList>
    </citation>
    <scope>NUCLEOTIDE SEQUENCE [LARGE SCALE GENOMIC DNA]</scope>
    <source>
        <strain evidence="1">NLD-2019</strain>
        <tissue evidence="1">Leaf</tissue>
    </source>
</reference>
<accession>A0A5N6N2V0</accession>
<comment type="caution">
    <text evidence="1">The sequence shown here is derived from an EMBL/GenBank/DDBJ whole genome shotgun (WGS) entry which is preliminary data.</text>
</comment>
<sequence length="212" mass="23986">MSNSQSSSEANDFFDQNILPYTDQNVCTFDDDHIDAMQLSQAFLEETIFRRFDPALKPDHSSLTWVCFPEYPFSLAPKFESLVTESRDTEQRVQSLLLIGERERKFVATYKDDIPVTSSAHSASSQQSQAQMTSDLSDFLTIKKEKVSLVVPKARIMHTRSTKTSKKRKGSDVVNVDDIPDFPATDLLQKDNLRIFLIKVVLSCIVLALCVP</sequence>
<dbReference type="EMBL" id="SZYD01000014">
    <property type="protein sequence ID" value="KAD4180002.1"/>
    <property type="molecule type" value="Genomic_DNA"/>
</dbReference>
<organism evidence="1 2">
    <name type="scientific">Mikania micrantha</name>
    <name type="common">bitter vine</name>
    <dbReference type="NCBI Taxonomy" id="192012"/>
    <lineage>
        <taxon>Eukaryota</taxon>
        <taxon>Viridiplantae</taxon>
        <taxon>Streptophyta</taxon>
        <taxon>Embryophyta</taxon>
        <taxon>Tracheophyta</taxon>
        <taxon>Spermatophyta</taxon>
        <taxon>Magnoliopsida</taxon>
        <taxon>eudicotyledons</taxon>
        <taxon>Gunneridae</taxon>
        <taxon>Pentapetalae</taxon>
        <taxon>asterids</taxon>
        <taxon>campanulids</taxon>
        <taxon>Asterales</taxon>
        <taxon>Asteraceae</taxon>
        <taxon>Asteroideae</taxon>
        <taxon>Heliantheae alliance</taxon>
        <taxon>Eupatorieae</taxon>
        <taxon>Mikania</taxon>
    </lineage>
</organism>
<proteinExistence type="predicted"/>
<name>A0A5N6N2V0_9ASTR</name>
<dbReference type="Proteomes" id="UP000326396">
    <property type="component" value="Linkage Group LG4"/>
</dbReference>
<keyword evidence="2" id="KW-1185">Reference proteome</keyword>
<dbReference type="AlphaFoldDB" id="A0A5N6N2V0"/>
<gene>
    <name evidence="1" type="ORF">E3N88_28593</name>
</gene>
<evidence type="ECO:0000313" key="1">
    <source>
        <dbReference type="EMBL" id="KAD4180002.1"/>
    </source>
</evidence>
<protein>
    <submittedName>
        <fullName evidence="1">Uncharacterized protein</fullName>
    </submittedName>
</protein>